<dbReference type="Pfam" id="PF02225">
    <property type="entry name" value="PA"/>
    <property type="match status" value="1"/>
</dbReference>
<evidence type="ECO:0000313" key="17">
    <source>
        <dbReference type="Proteomes" id="UP000595140"/>
    </source>
</evidence>
<evidence type="ECO:0000256" key="1">
    <source>
        <dbReference type="ARBA" id="ARBA00004613"/>
    </source>
</evidence>
<dbReference type="Gene3D" id="3.30.70.80">
    <property type="entry name" value="Peptidase S8 propeptide/proteinase inhibitor I9"/>
    <property type="match status" value="1"/>
</dbReference>
<dbReference type="InterPro" id="IPR037045">
    <property type="entry name" value="S8pro/Inhibitor_I9_sf"/>
</dbReference>
<evidence type="ECO:0000313" key="16">
    <source>
        <dbReference type="EMBL" id="VFQ90127.1"/>
    </source>
</evidence>
<dbReference type="InterPro" id="IPR045051">
    <property type="entry name" value="SBT"/>
</dbReference>
<dbReference type="OrthoDB" id="206201at2759"/>
<keyword evidence="7 10" id="KW-0720">Serine protease</keyword>
<dbReference type="GO" id="GO:0006508">
    <property type="term" value="P:proteolysis"/>
    <property type="evidence" value="ECO:0007669"/>
    <property type="project" value="UniProtKB-KW"/>
</dbReference>
<sequence length="776" mass="82331">MMPKIVKHLMLLSTIALLIILHGLAEGVLDVKNQKEKKTYIVHMDRSNMPSGYNDHLHWYDSSLKSVSDSGMLYSYNNVIHGYSAHLTADEAKMLERRAGVISIQEEVKYELHTTRSPLFLGLDGGAAESKESFAYSIRKTKSEVVVGVIDTGVWPESRSFDDTGLGPVPKSWKGVCEVGKSFNSSSCNRKLIGARFFASGYEAANGQVDETIESRSPMDDDGHGTHTASTAAGSTVIGANLFGFGSGTARGMAPQARVAAYKACWLGGCLSSDILAAIEKAIEDGVNILSISLGAAAGEYYSDPIAIGAFAAASRGIFVSCSAGNGGPFPNSLSNIAPWITTVGAGTIDRAFPAYISIGNGKKFEGVSLYGGNPLSTSQVPLVYAGSNGTSLDGGLCTAGSLVPKKVAGKIVVCDRGENRRAEKGLVVRDAGGIGMILANTDLSEDDRIADAHLIPTAAVGETAGDTIKNYISSTRNPTATIGFGGTRLEVQPSPVLAAFSSRGPNSITPEILKPDFIAPGVNILASWTQRVGPTGLPQDKRRADFNIISGTSMSCPHVSGLAALLKTAHPEWSPAAIRSALATTAYRTYRNGKTIEDAANGMPSTPFDHGAGHVNPVSALDPGLVYDATVDDYTNFLCATGYSASLIKIITKKYVSCGTTKEHRIADLNYPTFAVPFETAWGKGGEKKTVVKYTRTLTNVGKPATYKASFSVQTKSVEMIVEPQALSFSRLNEKKSYIVTFIASSMPSGTTGFAHLEWSDEKHNVHSPIAFSWT</sequence>
<feature type="domain" description="Inhibitor I9" evidence="14">
    <location>
        <begin position="39"/>
        <end position="113"/>
    </location>
</feature>
<keyword evidence="4 10" id="KW-0645">Protease</keyword>
<dbReference type="AlphaFoldDB" id="A0A484MNT8"/>
<evidence type="ECO:0000256" key="9">
    <source>
        <dbReference type="PIRSR" id="PIRSR615500-1"/>
    </source>
</evidence>
<dbReference type="SUPFAM" id="SSF52025">
    <property type="entry name" value="PA domain"/>
    <property type="match status" value="1"/>
</dbReference>
<dbReference type="SUPFAM" id="SSF52743">
    <property type="entry name" value="Subtilisin-like"/>
    <property type="match status" value="1"/>
</dbReference>
<evidence type="ECO:0000256" key="2">
    <source>
        <dbReference type="ARBA" id="ARBA00011073"/>
    </source>
</evidence>
<dbReference type="InterPro" id="IPR015500">
    <property type="entry name" value="Peptidase_S8_subtilisin-rel"/>
</dbReference>
<feature type="chain" id="PRO_5019855625" description="Subtilisin-like protease fibronectin type-III domain-containing protein" evidence="11">
    <location>
        <begin position="26"/>
        <end position="776"/>
    </location>
</feature>
<dbReference type="InterPro" id="IPR041469">
    <property type="entry name" value="Subtilisin-like_FN3"/>
</dbReference>
<evidence type="ECO:0000256" key="3">
    <source>
        <dbReference type="ARBA" id="ARBA00022525"/>
    </source>
</evidence>
<evidence type="ECO:0000256" key="8">
    <source>
        <dbReference type="ARBA" id="ARBA00023180"/>
    </source>
</evidence>
<dbReference type="CDD" id="cd02120">
    <property type="entry name" value="PA_subtilisin_like"/>
    <property type="match status" value="1"/>
</dbReference>
<dbReference type="InterPro" id="IPR003137">
    <property type="entry name" value="PA_domain"/>
</dbReference>
<evidence type="ECO:0000259" key="15">
    <source>
        <dbReference type="Pfam" id="PF17766"/>
    </source>
</evidence>
<dbReference type="FunFam" id="3.30.70.80:FF:000003">
    <property type="entry name" value="Subtilisin-like protease SBT1.9"/>
    <property type="match status" value="1"/>
</dbReference>
<dbReference type="InterPro" id="IPR010259">
    <property type="entry name" value="S8pro/Inhibitor_I9"/>
</dbReference>
<dbReference type="GO" id="GO:0005576">
    <property type="term" value="C:extracellular region"/>
    <property type="evidence" value="ECO:0007669"/>
    <property type="project" value="UniProtKB-SubCell"/>
</dbReference>
<dbReference type="PROSITE" id="PS51892">
    <property type="entry name" value="SUBTILASE"/>
    <property type="match status" value="1"/>
</dbReference>
<evidence type="ECO:0000256" key="11">
    <source>
        <dbReference type="SAM" id="SignalP"/>
    </source>
</evidence>
<protein>
    <recommendedName>
        <fullName evidence="18">Subtilisin-like protease fibronectin type-III domain-containing protein</fullName>
    </recommendedName>
</protein>
<feature type="active site" description="Charge relay system" evidence="9 10">
    <location>
        <position position="554"/>
    </location>
</feature>
<keyword evidence="6 10" id="KW-0378">Hydrolase</keyword>
<dbReference type="Pfam" id="PF00082">
    <property type="entry name" value="Peptidase_S8"/>
    <property type="match status" value="1"/>
</dbReference>
<evidence type="ECO:0000259" key="14">
    <source>
        <dbReference type="Pfam" id="PF05922"/>
    </source>
</evidence>
<evidence type="ECO:0000256" key="7">
    <source>
        <dbReference type="ARBA" id="ARBA00022825"/>
    </source>
</evidence>
<feature type="domain" description="Peptidase S8/S53" evidence="12">
    <location>
        <begin position="143"/>
        <end position="598"/>
    </location>
</feature>
<proteinExistence type="inferred from homology"/>
<evidence type="ECO:0000259" key="12">
    <source>
        <dbReference type="Pfam" id="PF00082"/>
    </source>
</evidence>
<accession>A0A484MNT8</accession>
<name>A0A484MNT8_9ASTE</name>
<dbReference type="CDD" id="cd04852">
    <property type="entry name" value="Peptidases_S8_3"/>
    <property type="match status" value="1"/>
</dbReference>
<dbReference type="EMBL" id="OOIL02003989">
    <property type="protein sequence ID" value="VFQ90127.1"/>
    <property type="molecule type" value="Genomic_DNA"/>
</dbReference>
<dbReference type="FunFam" id="3.40.50.200:FF:000006">
    <property type="entry name" value="Subtilisin-like protease SBT1.5"/>
    <property type="match status" value="1"/>
</dbReference>
<feature type="signal peptide" evidence="11">
    <location>
        <begin position="1"/>
        <end position="25"/>
    </location>
</feature>
<dbReference type="PROSITE" id="PS00138">
    <property type="entry name" value="SUBTILASE_SER"/>
    <property type="match status" value="1"/>
</dbReference>
<dbReference type="GO" id="GO:0048731">
    <property type="term" value="P:system development"/>
    <property type="evidence" value="ECO:0007669"/>
    <property type="project" value="UniProtKB-ARBA"/>
</dbReference>
<gene>
    <name evidence="16" type="ORF">CCAM_LOCUS31903</name>
</gene>
<dbReference type="Proteomes" id="UP000595140">
    <property type="component" value="Unassembled WGS sequence"/>
</dbReference>
<feature type="domain" description="PA" evidence="13">
    <location>
        <begin position="381"/>
        <end position="469"/>
    </location>
</feature>
<keyword evidence="3" id="KW-0964">Secreted</keyword>
<dbReference type="FunFam" id="3.50.30.30:FF:000005">
    <property type="entry name" value="subtilisin-like protease SBT1.5"/>
    <property type="match status" value="1"/>
</dbReference>
<dbReference type="PRINTS" id="PR00723">
    <property type="entry name" value="SUBTILISIN"/>
</dbReference>
<dbReference type="InterPro" id="IPR034197">
    <property type="entry name" value="Peptidases_S8_3"/>
</dbReference>
<organism evidence="16 17">
    <name type="scientific">Cuscuta campestris</name>
    <dbReference type="NCBI Taxonomy" id="132261"/>
    <lineage>
        <taxon>Eukaryota</taxon>
        <taxon>Viridiplantae</taxon>
        <taxon>Streptophyta</taxon>
        <taxon>Embryophyta</taxon>
        <taxon>Tracheophyta</taxon>
        <taxon>Spermatophyta</taxon>
        <taxon>Magnoliopsida</taxon>
        <taxon>eudicotyledons</taxon>
        <taxon>Gunneridae</taxon>
        <taxon>Pentapetalae</taxon>
        <taxon>asterids</taxon>
        <taxon>lamiids</taxon>
        <taxon>Solanales</taxon>
        <taxon>Convolvulaceae</taxon>
        <taxon>Cuscuteae</taxon>
        <taxon>Cuscuta</taxon>
        <taxon>Cuscuta subgen. Grammica</taxon>
        <taxon>Cuscuta sect. Cleistogrammica</taxon>
    </lineage>
</organism>
<keyword evidence="17" id="KW-1185">Reference proteome</keyword>
<feature type="domain" description="Subtilisin-like protease fibronectin type-III" evidence="15">
    <location>
        <begin position="669"/>
        <end position="772"/>
    </location>
</feature>
<evidence type="ECO:0008006" key="18">
    <source>
        <dbReference type="Google" id="ProtNLM"/>
    </source>
</evidence>
<dbReference type="Pfam" id="PF05922">
    <property type="entry name" value="Inhibitor_I9"/>
    <property type="match status" value="1"/>
</dbReference>
<feature type="active site" description="Charge relay system" evidence="9 10">
    <location>
        <position position="151"/>
    </location>
</feature>
<dbReference type="Gene3D" id="3.40.50.200">
    <property type="entry name" value="Peptidase S8/S53 domain"/>
    <property type="match status" value="1"/>
</dbReference>
<dbReference type="PANTHER" id="PTHR10795">
    <property type="entry name" value="PROPROTEIN CONVERTASE SUBTILISIN/KEXIN"/>
    <property type="match status" value="1"/>
</dbReference>
<keyword evidence="5 11" id="KW-0732">Signal</keyword>
<dbReference type="GO" id="GO:0004252">
    <property type="term" value="F:serine-type endopeptidase activity"/>
    <property type="evidence" value="ECO:0007669"/>
    <property type="project" value="UniProtKB-UniRule"/>
</dbReference>
<evidence type="ECO:0000256" key="6">
    <source>
        <dbReference type="ARBA" id="ARBA00022801"/>
    </source>
</evidence>
<keyword evidence="8" id="KW-0325">Glycoprotein</keyword>
<comment type="subcellular location">
    <subcellularLocation>
        <location evidence="1">Secreted</location>
    </subcellularLocation>
</comment>
<dbReference type="Pfam" id="PF17766">
    <property type="entry name" value="fn3_6"/>
    <property type="match status" value="1"/>
</dbReference>
<dbReference type="InterPro" id="IPR000209">
    <property type="entry name" value="Peptidase_S8/S53_dom"/>
</dbReference>
<dbReference type="Gene3D" id="2.60.40.2310">
    <property type="match status" value="1"/>
</dbReference>
<evidence type="ECO:0000256" key="10">
    <source>
        <dbReference type="PROSITE-ProRule" id="PRU01240"/>
    </source>
</evidence>
<dbReference type="InterPro" id="IPR046450">
    <property type="entry name" value="PA_dom_sf"/>
</dbReference>
<dbReference type="Gene3D" id="3.50.30.30">
    <property type="match status" value="1"/>
</dbReference>
<comment type="similarity">
    <text evidence="2 10">Belongs to the peptidase S8 family.</text>
</comment>
<evidence type="ECO:0000256" key="5">
    <source>
        <dbReference type="ARBA" id="ARBA00022729"/>
    </source>
</evidence>
<evidence type="ECO:0000259" key="13">
    <source>
        <dbReference type="Pfam" id="PF02225"/>
    </source>
</evidence>
<dbReference type="InterPro" id="IPR023828">
    <property type="entry name" value="Peptidase_S8_Ser-AS"/>
</dbReference>
<evidence type="ECO:0000256" key="4">
    <source>
        <dbReference type="ARBA" id="ARBA00022670"/>
    </source>
</evidence>
<dbReference type="InterPro" id="IPR036852">
    <property type="entry name" value="Peptidase_S8/S53_dom_sf"/>
</dbReference>
<reference evidence="16 17" key="1">
    <citation type="submission" date="2018-04" db="EMBL/GenBank/DDBJ databases">
        <authorList>
            <person name="Vogel A."/>
        </authorList>
    </citation>
    <scope>NUCLEOTIDE SEQUENCE [LARGE SCALE GENOMIC DNA]</scope>
</reference>
<feature type="active site" description="Charge relay system" evidence="9 10">
    <location>
        <position position="224"/>
    </location>
</feature>